<gene>
    <name evidence="10" type="primary">pgm</name>
    <name evidence="10" type="ORF">ACFSE6_07330</name>
</gene>
<dbReference type="PANTHER" id="PTHR22573">
    <property type="entry name" value="PHOSPHOHEXOMUTASE FAMILY MEMBER"/>
    <property type="match status" value="1"/>
</dbReference>
<dbReference type="Proteomes" id="UP001597277">
    <property type="component" value="Unassembled WGS sequence"/>
</dbReference>
<evidence type="ECO:0000256" key="2">
    <source>
        <dbReference type="ARBA" id="ARBA00010231"/>
    </source>
</evidence>
<keyword evidence="4" id="KW-0460">Magnesium</keyword>
<feature type="domain" description="Alpha-D-phosphohexomutase alpha/beta/alpha" evidence="9">
    <location>
        <begin position="357"/>
        <end position="476"/>
    </location>
</feature>
<evidence type="ECO:0000259" key="7">
    <source>
        <dbReference type="Pfam" id="PF00408"/>
    </source>
</evidence>
<feature type="region of interest" description="Disordered" evidence="6">
    <location>
        <begin position="123"/>
        <end position="143"/>
    </location>
</feature>
<evidence type="ECO:0000313" key="10">
    <source>
        <dbReference type="EMBL" id="MFD1717639.1"/>
    </source>
</evidence>
<evidence type="ECO:0000256" key="5">
    <source>
        <dbReference type="ARBA" id="ARBA00023235"/>
    </source>
</evidence>
<dbReference type="InterPro" id="IPR036900">
    <property type="entry name" value="A-D-PHexomutase_C_sf"/>
</dbReference>
<dbReference type="InterPro" id="IPR005843">
    <property type="entry name" value="A-D-PHexomutase_C"/>
</dbReference>
<evidence type="ECO:0000256" key="1">
    <source>
        <dbReference type="ARBA" id="ARBA00001946"/>
    </source>
</evidence>
<dbReference type="EMBL" id="JBHUEE010000003">
    <property type="protein sequence ID" value="MFD1717639.1"/>
    <property type="molecule type" value="Genomic_DNA"/>
</dbReference>
<dbReference type="InterPro" id="IPR005846">
    <property type="entry name" value="A-D-PHexomutase_a/b/a-III"/>
</dbReference>
<dbReference type="Gene3D" id="3.40.120.10">
    <property type="entry name" value="Alpha-D-Glucose-1,6-Bisphosphate, subunit A, domain 3"/>
    <property type="match status" value="3"/>
</dbReference>
<comment type="cofactor">
    <cofactor evidence="1">
        <name>Mg(2+)</name>
        <dbReference type="ChEBI" id="CHEBI:18420"/>
    </cofactor>
</comment>
<evidence type="ECO:0000259" key="8">
    <source>
        <dbReference type="Pfam" id="PF02878"/>
    </source>
</evidence>
<evidence type="ECO:0000313" key="11">
    <source>
        <dbReference type="Proteomes" id="UP001597277"/>
    </source>
</evidence>
<evidence type="ECO:0000256" key="3">
    <source>
        <dbReference type="ARBA" id="ARBA00022723"/>
    </source>
</evidence>
<proteinExistence type="inferred from homology"/>
<comment type="similarity">
    <text evidence="2">Belongs to the phosphohexose mutase family.</text>
</comment>
<dbReference type="Pfam" id="PF02880">
    <property type="entry name" value="PGM_PMM_III"/>
    <property type="match status" value="1"/>
</dbReference>
<protein>
    <submittedName>
        <fullName evidence="10">Phosphoglucomutase (Alpha-D-glucose-1,6-bisphosphate-dependent)</fullName>
        <ecNumber evidence="10">5.4.2.2</ecNumber>
    </submittedName>
</protein>
<dbReference type="SUPFAM" id="SSF53738">
    <property type="entry name" value="Phosphoglucomutase, first 3 domains"/>
    <property type="match status" value="3"/>
</dbReference>
<dbReference type="Pfam" id="PF02878">
    <property type="entry name" value="PGM_PMM_I"/>
    <property type="match status" value="1"/>
</dbReference>
<keyword evidence="5 10" id="KW-0413">Isomerase</keyword>
<dbReference type="EC" id="5.4.2.2" evidence="10"/>
<sequence>MHERAGQPAQPEDLIDVGEVVSAYYDREPEPDDPAQQVVFGTSGHRGSSLDNAFNEAHIAATTAAIVEYRRSQGYDGPLYLGRDTHALSEPAWRTAIEVLAAADVEIRIDARDSWTPTPAVSHSILRDNGAGTSGGVRTEGPGLADGIVVTPSHNPPRDGGFKYNPPHGGPAGSDATSAIADRANELLRAGWKQIPRVPFEQALAAETTRKNDYLSAYVDDLVNVLDLEVIRSAGVRIGADPLGGASVEYWAAIAERYGLDLTVVNPEVDPRWSFMTLDTDGKIRMDCSSPNAMASLRRVMATDLEAAKQLPAGSTWLDLRTLPTTDGTALPYDIATGNDADSDRHGIVTPDGGLMNPNHYLAVAIEYLCQYRPDWPNAAIGKTLVSSALIDRVVAGLDRRLIEVPVGFKYFVPGLLDGSVGFGGEESAGASFLRKDGSVWTTDKDGILLALLASEITATTGMNPSELHRNLVRRYGQSAYARIDAPATREQKARLKQLQPDDVAADELAGEPIVDRLVEAPGNGEAIGGLKVTTESAWFAARPSGTEDVYKIYAESFRGEDHLAQVQAEAKQVVDAALEG</sequence>
<feature type="domain" description="Alpha-D-phosphohexomutase alpha/beta/alpha" evidence="8">
    <location>
        <begin position="39"/>
        <end position="186"/>
    </location>
</feature>
<comment type="caution">
    <text evidence="10">The sequence shown here is derived from an EMBL/GenBank/DDBJ whole genome shotgun (WGS) entry which is preliminary data.</text>
</comment>
<keyword evidence="11" id="KW-1185">Reference proteome</keyword>
<feature type="domain" description="Alpha-D-phosphohexomutase C-terminal" evidence="7">
    <location>
        <begin position="527"/>
        <end position="571"/>
    </location>
</feature>
<evidence type="ECO:0000256" key="4">
    <source>
        <dbReference type="ARBA" id="ARBA00022842"/>
    </source>
</evidence>
<dbReference type="InterPro" id="IPR005852">
    <property type="entry name" value="PGM_a-D-Glc-sp"/>
</dbReference>
<dbReference type="InterPro" id="IPR016066">
    <property type="entry name" value="A-D-PHexomutase_CS"/>
</dbReference>
<accession>A0ABW4L3K5</accession>
<dbReference type="PROSITE" id="PS00710">
    <property type="entry name" value="PGM_PMM"/>
    <property type="match status" value="1"/>
</dbReference>
<reference evidence="11" key="1">
    <citation type="journal article" date="2019" name="Int. J. Syst. Evol. Microbiol.">
        <title>The Global Catalogue of Microorganisms (GCM) 10K type strain sequencing project: providing services to taxonomists for standard genome sequencing and annotation.</title>
        <authorList>
            <consortium name="The Broad Institute Genomics Platform"/>
            <consortium name="The Broad Institute Genome Sequencing Center for Infectious Disease"/>
            <person name="Wu L."/>
            <person name="Ma J."/>
        </authorList>
    </citation>
    <scope>NUCLEOTIDE SEQUENCE [LARGE SCALE GENOMIC DNA]</scope>
    <source>
        <strain evidence="11">JCM 17130</strain>
    </source>
</reference>
<dbReference type="InterPro" id="IPR016055">
    <property type="entry name" value="A-D-PHexomutase_a/b/a-I/II/III"/>
</dbReference>
<dbReference type="PANTHER" id="PTHR22573:SF57">
    <property type="entry name" value="PHOSPHOGLUCOMUTASE"/>
    <property type="match status" value="1"/>
</dbReference>
<evidence type="ECO:0000256" key="6">
    <source>
        <dbReference type="SAM" id="MobiDB-lite"/>
    </source>
</evidence>
<name>A0ABW4L3K5_9MICO</name>
<dbReference type="Pfam" id="PF00408">
    <property type="entry name" value="PGM_PMM_IV"/>
    <property type="match status" value="1"/>
</dbReference>
<dbReference type="Gene3D" id="3.30.310.50">
    <property type="entry name" value="Alpha-D-phosphohexomutase, C-terminal domain"/>
    <property type="match status" value="1"/>
</dbReference>
<dbReference type="InterPro" id="IPR005844">
    <property type="entry name" value="A-D-PHexomutase_a/b/a-I"/>
</dbReference>
<dbReference type="RefSeq" id="WP_388004325.1">
    <property type="nucleotide sequence ID" value="NZ_JBHUEE010000003.1"/>
</dbReference>
<dbReference type="GO" id="GO:0004614">
    <property type="term" value="F:phosphoglucomutase activity"/>
    <property type="evidence" value="ECO:0007669"/>
    <property type="project" value="UniProtKB-EC"/>
</dbReference>
<dbReference type="InterPro" id="IPR045244">
    <property type="entry name" value="PGM"/>
</dbReference>
<evidence type="ECO:0000259" key="9">
    <source>
        <dbReference type="Pfam" id="PF02880"/>
    </source>
</evidence>
<keyword evidence="3" id="KW-0479">Metal-binding</keyword>
<dbReference type="NCBIfam" id="TIGR01132">
    <property type="entry name" value="pgm"/>
    <property type="match status" value="1"/>
</dbReference>
<dbReference type="SUPFAM" id="SSF55957">
    <property type="entry name" value="Phosphoglucomutase, C-terminal domain"/>
    <property type="match status" value="1"/>
</dbReference>
<organism evidence="10 11">
    <name type="scientific">Georgenia deserti</name>
    <dbReference type="NCBI Taxonomy" id="2093781"/>
    <lineage>
        <taxon>Bacteria</taxon>
        <taxon>Bacillati</taxon>
        <taxon>Actinomycetota</taxon>
        <taxon>Actinomycetes</taxon>
        <taxon>Micrococcales</taxon>
        <taxon>Bogoriellaceae</taxon>
        <taxon>Georgenia</taxon>
    </lineage>
</organism>